<dbReference type="AlphaFoldDB" id="A0A4R4B6B0"/>
<dbReference type="Proteomes" id="UP000295285">
    <property type="component" value="Unassembled WGS sequence"/>
</dbReference>
<name>A0A4R4B6B0_BACTU</name>
<sequence>MYILGSSFFIAKKNWGAIIMSVGNVLVVRFYPPTLTVGKH</sequence>
<proteinExistence type="predicted"/>
<protein>
    <submittedName>
        <fullName evidence="1">Uncharacterized protein</fullName>
    </submittedName>
</protein>
<reference evidence="1 2" key="1">
    <citation type="submission" date="2019-03" db="EMBL/GenBank/DDBJ databases">
        <title>Above-ground endophytic microbial communities from plants in different locations in the United States.</title>
        <authorList>
            <person name="Frank C."/>
        </authorList>
    </citation>
    <scope>NUCLEOTIDE SEQUENCE [LARGE SCALE GENOMIC DNA]</scope>
    <source>
        <strain evidence="1 2">LP_2_YM</strain>
    </source>
</reference>
<evidence type="ECO:0000313" key="2">
    <source>
        <dbReference type="Proteomes" id="UP000295285"/>
    </source>
</evidence>
<gene>
    <name evidence="1" type="ORF">EC910_11926</name>
</gene>
<dbReference type="EMBL" id="SMDG01000019">
    <property type="protein sequence ID" value="TCW49396.1"/>
    <property type="molecule type" value="Genomic_DNA"/>
</dbReference>
<accession>A0A4R4B6B0</accession>
<comment type="caution">
    <text evidence="1">The sequence shown here is derived from an EMBL/GenBank/DDBJ whole genome shotgun (WGS) entry which is preliminary data.</text>
</comment>
<evidence type="ECO:0000313" key="1">
    <source>
        <dbReference type="EMBL" id="TCW49396.1"/>
    </source>
</evidence>
<organism evidence="1 2">
    <name type="scientific">Bacillus thuringiensis</name>
    <dbReference type="NCBI Taxonomy" id="1428"/>
    <lineage>
        <taxon>Bacteria</taxon>
        <taxon>Bacillati</taxon>
        <taxon>Bacillota</taxon>
        <taxon>Bacilli</taxon>
        <taxon>Bacillales</taxon>
        <taxon>Bacillaceae</taxon>
        <taxon>Bacillus</taxon>
        <taxon>Bacillus cereus group</taxon>
    </lineage>
</organism>